<name>A0A8J4SPY5_9TREM</name>
<dbReference type="GO" id="GO:0000922">
    <property type="term" value="C:spindle pole"/>
    <property type="evidence" value="ECO:0007669"/>
    <property type="project" value="InterPro"/>
</dbReference>
<accession>A0A8J4SPY5</accession>
<evidence type="ECO:0008006" key="5">
    <source>
        <dbReference type="Google" id="ProtNLM"/>
    </source>
</evidence>
<keyword evidence="4" id="KW-1185">Reference proteome</keyword>
<feature type="compositionally biased region" description="Polar residues" evidence="2">
    <location>
        <begin position="524"/>
        <end position="534"/>
    </location>
</feature>
<gene>
    <name evidence="3" type="ORF">PHET_02856</name>
</gene>
<dbReference type="Proteomes" id="UP000748531">
    <property type="component" value="Unassembled WGS sequence"/>
</dbReference>
<dbReference type="EMBL" id="LUCH01001087">
    <property type="protein sequence ID" value="KAF5403698.1"/>
    <property type="molecule type" value="Genomic_DNA"/>
</dbReference>
<evidence type="ECO:0000256" key="2">
    <source>
        <dbReference type="SAM" id="MobiDB-lite"/>
    </source>
</evidence>
<dbReference type="PANTHER" id="PTHR21616">
    <property type="entry name" value="CENTROSOME SPINDLE POLE ASSOCIATED PROTEIN"/>
    <property type="match status" value="1"/>
</dbReference>
<dbReference type="InterPro" id="IPR026708">
    <property type="entry name" value="CSPP1"/>
</dbReference>
<feature type="compositionally biased region" description="Polar residues" evidence="2">
    <location>
        <begin position="636"/>
        <end position="649"/>
    </location>
</feature>
<keyword evidence="1" id="KW-0175">Coiled coil</keyword>
<dbReference type="GO" id="GO:0032467">
    <property type="term" value="P:positive regulation of cytokinesis"/>
    <property type="evidence" value="ECO:0007669"/>
    <property type="project" value="InterPro"/>
</dbReference>
<dbReference type="OrthoDB" id="6266434at2759"/>
<feature type="compositionally biased region" description="Basic and acidic residues" evidence="2">
    <location>
        <begin position="37"/>
        <end position="53"/>
    </location>
</feature>
<feature type="compositionally biased region" description="Polar residues" evidence="2">
    <location>
        <begin position="1"/>
        <end position="19"/>
    </location>
</feature>
<reference evidence="3" key="1">
    <citation type="submission" date="2019-05" db="EMBL/GenBank/DDBJ databases">
        <title>Annotation for the trematode Paragonimus heterotremus.</title>
        <authorList>
            <person name="Choi Y.-J."/>
        </authorList>
    </citation>
    <scope>NUCLEOTIDE SEQUENCE</scope>
    <source>
        <strain evidence="3">LC</strain>
    </source>
</reference>
<feature type="compositionally biased region" description="Polar residues" evidence="2">
    <location>
        <begin position="656"/>
        <end position="703"/>
    </location>
</feature>
<feature type="region of interest" description="Disordered" evidence="2">
    <location>
        <begin position="1"/>
        <end position="64"/>
    </location>
</feature>
<comment type="caution">
    <text evidence="3">The sequence shown here is derived from an EMBL/GenBank/DDBJ whole genome shotgun (WGS) entry which is preliminary data.</text>
</comment>
<evidence type="ECO:0000313" key="4">
    <source>
        <dbReference type="Proteomes" id="UP000748531"/>
    </source>
</evidence>
<feature type="region of interest" description="Disordered" evidence="2">
    <location>
        <begin position="609"/>
        <end position="708"/>
    </location>
</feature>
<dbReference type="GO" id="GO:0005813">
    <property type="term" value="C:centrosome"/>
    <property type="evidence" value="ECO:0007669"/>
    <property type="project" value="InterPro"/>
</dbReference>
<evidence type="ECO:0000256" key="1">
    <source>
        <dbReference type="SAM" id="Coils"/>
    </source>
</evidence>
<dbReference type="PANTHER" id="PTHR21616:SF2">
    <property type="entry name" value="CENTROSOME AND SPINDLE POLE-ASSOCIATED PROTEIN 1"/>
    <property type="match status" value="1"/>
</dbReference>
<sequence length="960" mass="106916">MSFSEKNSGTKRSAVNTSKKMVVGAPVVNRSQRYKLNPRELETLRNKGKERSVTRGSKSGVVGTKQLENIQSLLSKLPNDGKGDSKIGRAVFEGFSLPRSDFQENQEMKNKLDEDIIDSVMQKVVELNKDKLPQSSLVNVLASVYLDAKSKLKKREPEQNIGTNVPTCIPSATVRGTSMTVADKKKLQWEHEKAELALLAACDPWNKSFSQAATKPSQTSLPFSITASSASTVIDSVSSSHIPKMESSKITNLSSSTKLPALTSMAFAASQDIEIMKREEQRRQWKADLDEQVRQQRLAHKQKLIEERQTQETSFEQHCQRVPEIPGVSDLPGQATLTDSSVNAHAPRSSLDAHPSASHFTSSLVISDCLQSAVPLTSAEIECTASVEPTAKVQFNRMRGFTQQMYSSPTDDAVRARRAEEIQRANLEMIEEKRRQREKEKLNRIMEEKLEKERSERECARLKALAEAELKEREEKEREEKLKTQLLFDTLKQAREEAASQKRHTRLARLQQTESEMRSAYRATKQSPQQQRYHNVSPPPPAPQQQQQPNFKFDVTGSHYFSQPNNESLAAIRCIDAQTDTTALIQPQSTSDVDSTRLPQEDAGCQTDATGELARAPVLSGQKAPGKSTRKISKLVGNSRTPTVKQKVSVNPALNKCQSTSAPRSSKPPSQASFNKQAKSIPRTVQSTLRNRPINTSQSNTNSGREDVVRTLSSSMVDVTEDDYERKVYVTGGSHRKPSNFTYNTSGSQKMGKPVQTSLLKQNSDSLMINKSTSEVKQTQVNRTVGISSRDIPTHIPVPVTNRPNKSESDIVMRRSPESCSVNRRSGSRYTDDFPSAYGAIDVVRTHNVLHPSGADEPVPLSREATARHNARQAYLKNSNPSVYGDPPAHLLAIDHRDNELDSKPIVSGNTDPLLNGMLVRDHPTQRQNTILQHLSEIRKGLQMRQMLYESGAYDDEVSD</sequence>
<dbReference type="AlphaFoldDB" id="A0A8J4SPY5"/>
<feature type="coiled-coil region" evidence="1">
    <location>
        <begin position="419"/>
        <end position="485"/>
    </location>
</feature>
<feature type="region of interest" description="Disordered" evidence="2">
    <location>
        <begin position="497"/>
        <end position="549"/>
    </location>
</feature>
<dbReference type="GO" id="GO:0005874">
    <property type="term" value="C:microtubule"/>
    <property type="evidence" value="ECO:0007669"/>
    <property type="project" value="InterPro"/>
</dbReference>
<evidence type="ECO:0000313" key="3">
    <source>
        <dbReference type="EMBL" id="KAF5403698.1"/>
    </source>
</evidence>
<feature type="region of interest" description="Disordered" evidence="2">
    <location>
        <begin position="326"/>
        <end position="356"/>
    </location>
</feature>
<organism evidence="3 4">
    <name type="scientific">Paragonimus heterotremus</name>
    <dbReference type="NCBI Taxonomy" id="100268"/>
    <lineage>
        <taxon>Eukaryota</taxon>
        <taxon>Metazoa</taxon>
        <taxon>Spiralia</taxon>
        <taxon>Lophotrochozoa</taxon>
        <taxon>Platyhelminthes</taxon>
        <taxon>Trematoda</taxon>
        <taxon>Digenea</taxon>
        <taxon>Plagiorchiida</taxon>
        <taxon>Troglotremata</taxon>
        <taxon>Troglotrematidae</taxon>
        <taxon>Paragonimus</taxon>
    </lineage>
</organism>
<proteinExistence type="predicted"/>
<protein>
    <recommendedName>
        <fullName evidence="5">CCDC66 domain-containing protein</fullName>
    </recommendedName>
</protein>